<protein>
    <submittedName>
        <fullName evidence="2">Secondary thiamine-phosphate synthase enzyme</fullName>
    </submittedName>
</protein>
<dbReference type="InterPro" id="IPR001602">
    <property type="entry name" value="UPF0047_YjbQ-like"/>
</dbReference>
<name>A0AAC9JU29_9HYPH</name>
<evidence type="ECO:0000256" key="1">
    <source>
        <dbReference type="ARBA" id="ARBA00005534"/>
    </source>
</evidence>
<dbReference type="SUPFAM" id="SSF111038">
    <property type="entry name" value="YjbQ-like"/>
    <property type="match status" value="1"/>
</dbReference>
<keyword evidence="3" id="KW-1185">Reference proteome</keyword>
<dbReference type="Proteomes" id="UP000182703">
    <property type="component" value="Chromosome"/>
</dbReference>
<dbReference type="NCBIfam" id="TIGR00149">
    <property type="entry name" value="TIGR00149_YjbQ"/>
    <property type="match status" value="1"/>
</dbReference>
<evidence type="ECO:0000313" key="3">
    <source>
        <dbReference type="Proteomes" id="UP000182703"/>
    </source>
</evidence>
<dbReference type="KEGG" id="cdq:BOQ54_15895"/>
<proteinExistence type="inferred from homology"/>
<dbReference type="PANTHER" id="PTHR30615:SF8">
    <property type="entry name" value="UPF0047 PROTEIN C4A8.02C"/>
    <property type="match status" value="1"/>
</dbReference>
<reference evidence="2 3" key="1">
    <citation type="submission" date="2016-11" db="EMBL/GenBank/DDBJ databases">
        <title>Complete genome sequence of the aerobically denitrifying bacterium Chelatococcus daeguensis TAD1.</title>
        <authorList>
            <person name="Yang Y."/>
            <person name="Huang S."/>
            <person name="Lin E."/>
        </authorList>
    </citation>
    <scope>NUCLEOTIDE SEQUENCE [LARGE SCALE GENOMIC DNA]</scope>
    <source>
        <strain evidence="2 3">TAD1</strain>
    </source>
</reference>
<dbReference type="PROSITE" id="PS01314">
    <property type="entry name" value="UPF0047"/>
    <property type="match status" value="1"/>
</dbReference>
<organism evidence="2 3">
    <name type="scientific">Chelatococcus daeguensis</name>
    <dbReference type="NCBI Taxonomy" id="444444"/>
    <lineage>
        <taxon>Bacteria</taxon>
        <taxon>Pseudomonadati</taxon>
        <taxon>Pseudomonadota</taxon>
        <taxon>Alphaproteobacteria</taxon>
        <taxon>Hyphomicrobiales</taxon>
        <taxon>Chelatococcaceae</taxon>
        <taxon>Chelatococcus</taxon>
    </lineage>
</organism>
<accession>A0AAC9JU29</accession>
<dbReference type="RefSeq" id="WP_071924280.1">
    <property type="nucleotide sequence ID" value="NZ_CP018095.1"/>
</dbReference>
<dbReference type="InterPro" id="IPR035917">
    <property type="entry name" value="YjbQ-like_sf"/>
</dbReference>
<dbReference type="AlphaFoldDB" id="A0AAC9JU29"/>
<dbReference type="Pfam" id="PF01894">
    <property type="entry name" value="YjbQ"/>
    <property type="match status" value="1"/>
</dbReference>
<evidence type="ECO:0000313" key="2">
    <source>
        <dbReference type="EMBL" id="APF38620.1"/>
    </source>
</evidence>
<sequence>MTQHDAIETTPLGAGPVTRQASARLVVRTRGPGFTDITHAIRRWLATSGIADGLLTVFCRHTSASLTIQENADPDVRADLATALDHLAPRNRAYVHAIEGPDDMPAHIRTMLTDASLAVPVVSGRLALGTWQGIYLIEHRERPHAREVLVTAIGAAQDDASA</sequence>
<dbReference type="Gene3D" id="2.60.120.460">
    <property type="entry name" value="YjbQ-like"/>
    <property type="match status" value="1"/>
</dbReference>
<dbReference type="PIRSF" id="PIRSF004681">
    <property type="entry name" value="UCP004681"/>
    <property type="match status" value="1"/>
</dbReference>
<gene>
    <name evidence="2" type="ORF">BOQ54_15895</name>
</gene>
<dbReference type="EMBL" id="CP018095">
    <property type="protein sequence ID" value="APF38620.1"/>
    <property type="molecule type" value="Genomic_DNA"/>
</dbReference>
<comment type="similarity">
    <text evidence="1">Belongs to the UPF0047 family.</text>
</comment>
<dbReference type="PANTHER" id="PTHR30615">
    <property type="entry name" value="UNCHARACTERIZED PROTEIN YJBQ-RELATED"/>
    <property type="match status" value="1"/>
</dbReference>